<sequence length="84" mass="9164">MLFLGDESVTVAGRTLPARHTRWTTTFSGATEGGAVVDDWFEPATGLVLREERHIGLRVGSPFVGHLTYADNSTYELLSTTPAR</sequence>
<protein>
    <submittedName>
        <fullName evidence="1">Uncharacterized protein</fullName>
    </submittedName>
</protein>
<reference evidence="1 2" key="1">
    <citation type="journal article" date="2017" name="Nature">
        <title>Atmospheric trace gases support primary production in Antarctic desert surface soil.</title>
        <authorList>
            <person name="Ji M."/>
            <person name="Greening C."/>
            <person name="Vanwonterghem I."/>
            <person name="Carere C.R."/>
            <person name="Bay S.K."/>
            <person name="Steen J.A."/>
            <person name="Montgomery K."/>
            <person name="Lines T."/>
            <person name="Beardall J."/>
            <person name="van Dorst J."/>
            <person name="Snape I."/>
            <person name="Stott M.B."/>
            <person name="Hugenholtz P."/>
            <person name="Ferrari B.C."/>
        </authorList>
    </citation>
    <scope>NUCLEOTIDE SEQUENCE [LARGE SCALE GENOMIC DNA]</scope>
    <source>
        <strain evidence="1">RRmetagenome_bin12</strain>
    </source>
</reference>
<organism evidence="1 2">
    <name type="scientific">Candidatus Aeolococcus gillhamiae</name>
    <dbReference type="NCBI Taxonomy" id="3127015"/>
    <lineage>
        <taxon>Bacteria</taxon>
        <taxon>Bacillati</taxon>
        <taxon>Candidatus Dormiibacterota</taxon>
        <taxon>Candidatus Dormibacteria</taxon>
        <taxon>Candidatus Aeolococcales</taxon>
        <taxon>Candidatus Aeolococcaceae</taxon>
        <taxon>Candidatus Aeolococcus</taxon>
    </lineage>
</organism>
<dbReference type="AlphaFoldDB" id="A0A2W6ASZ5"/>
<proteinExistence type="predicted"/>
<name>A0A2W6ASZ5_9BACT</name>
<dbReference type="EMBL" id="QHBU01000129">
    <property type="protein sequence ID" value="PZR80991.1"/>
    <property type="molecule type" value="Genomic_DNA"/>
</dbReference>
<evidence type="ECO:0000313" key="2">
    <source>
        <dbReference type="Proteomes" id="UP000248724"/>
    </source>
</evidence>
<dbReference type="Proteomes" id="UP000248724">
    <property type="component" value="Unassembled WGS sequence"/>
</dbReference>
<evidence type="ECO:0000313" key="1">
    <source>
        <dbReference type="EMBL" id="PZR80991.1"/>
    </source>
</evidence>
<accession>A0A2W6ASZ5</accession>
<gene>
    <name evidence="1" type="ORF">DLM65_06895</name>
</gene>
<comment type="caution">
    <text evidence="1">The sequence shown here is derived from an EMBL/GenBank/DDBJ whole genome shotgun (WGS) entry which is preliminary data.</text>
</comment>